<evidence type="ECO:0000256" key="1">
    <source>
        <dbReference type="SAM" id="Phobius"/>
    </source>
</evidence>
<evidence type="ECO:0000313" key="2">
    <source>
        <dbReference type="EMBL" id="VVO74437.1"/>
    </source>
</evidence>
<proteinExistence type="predicted"/>
<dbReference type="AlphaFoldDB" id="A0A5E7II85"/>
<sequence length="82" mass="8525">MDDKAKIAVSTLGIGFLLGALCCTISTAQLIKFTWGMAINEGATNVIGYIVATGVMSVLTIPAVALFCIFGAGLTIDPWSEK</sequence>
<keyword evidence="1" id="KW-1133">Transmembrane helix</keyword>
<dbReference type="Proteomes" id="UP000377224">
    <property type="component" value="Unassembled WGS sequence"/>
</dbReference>
<keyword evidence="1" id="KW-0812">Transmembrane</keyword>
<protein>
    <submittedName>
        <fullName evidence="2">Uncharacterized protein</fullName>
    </submittedName>
</protein>
<keyword evidence="1" id="KW-0472">Membrane</keyword>
<organism evidence="2 3">
    <name type="scientific">Pseudomonas fluorescens</name>
    <dbReference type="NCBI Taxonomy" id="294"/>
    <lineage>
        <taxon>Bacteria</taxon>
        <taxon>Pseudomonadati</taxon>
        <taxon>Pseudomonadota</taxon>
        <taxon>Gammaproteobacteria</taxon>
        <taxon>Pseudomonadales</taxon>
        <taxon>Pseudomonadaceae</taxon>
        <taxon>Pseudomonas</taxon>
    </lineage>
</organism>
<reference evidence="2 3" key="1">
    <citation type="submission" date="2019-09" db="EMBL/GenBank/DDBJ databases">
        <authorList>
            <person name="Chandra G."/>
            <person name="Truman W A."/>
        </authorList>
    </citation>
    <scope>NUCLEOTIDE SEQUENCE [LARGE SCALE GENOMIC DNA]</scope>
    <source>
        <strain evidence="2">PS896</strain>
    </source>
</reference>
<gene>
    <name evidence="2" type="ORF">PS896_01506</name>
</gene>
<accession>A0A5E7II85</accession>
<feature type="transmembrane region" description="Helical" evidence="1">
    <location>
        <begin position="46"/>
        <end position="76"/>
    </location>
</feature>
<name>A0A5E7II85_PSEFL</name>
<dbReference type="EMBL" id="CABVIN010000001">
    <property type="protein sequence ID" value="VVO74437.1"/>
    <property type="molecule type" value="Genomic_DNA"/>
</dbReference>
<evidence type="ECO:0000313" key="3">
    <source>
        <dbReference type="Proteomes" id="UP000377224"/>
    </source>
</evidence>